<gene>
    <name evidence="8" type="primary">atpH</name>
    <name evidence="9" type="ORF">EHV23_09700</name>
</gene>
<comment type="caution">
    <text evidence="9">The sequence shown here is derived from an EMBL/GenBank/DDBJ whole genome shotgun (WGS) entry which is preliminary data.</text>
</comment>
<keyword evidence="9" id="KW-0378">Hydrolase</keyword>
<evidence type="ECO:0000256" key="1">
    <source>
        <dbReference type="ARBA" id="ARBA00004370"/>
    </source>
</evidence>
<sequence length="177" mass="19125">MAEALTIARPYAEAAFKLAAENGKLTEWSDALTRLTSVMQADAAQELLDNPNIDRAQAAAIVSEAAGKLTKPQQNFVRVLAENGRLAFLPEIGELFEQARDRHEQVLDAHIESAFALTDKQQAAIVETLRKRFGKGIKATTTVNPELIGGVSIQIGDEVIDASVRGKLSQLATTLTK</sequence>
<keyword evidence="8" id="KW-1003">Cell membrane</keyword>
<organism evidence="9 10">
    <name type="scientific">Lautropia dentalis</name>
    <dbReference type="NCBI Taxonomy" id="2490857"/>
    <lineage>
        <taxon>Bacteria</taxon>
        <taxon>Pseudomonadati</taxon>
        <taxon>Pseudomonadota</taxon>
        <taxon>Betaproteobacteria</taxon>
        <taxon>Burkholderiales</taxon>
        <taxon>Burkholderiaceae</taxon>
        <taxon>Lautropia</taxon>
    </lineage>
</organism>
<dbReference type="HAMAP" id="MF_01416">
    <property type="entry name" value="ATP_synth_delta_bact"/>
    <property type="match status" value="1"/>
</dbReference>
<evidence type="ECO:0000256" key="8">
    <source>
        <dbReference type="HAMAP-Rule" id="MF_01416"/>
    </source>
</evidence>
<dbReference type="NCBIfam" id="NF004402">
    <property type="entry name" value="PRK05758.2-2"/>
    <property type="match status" value="1"/>
</dbReference>
<dbReference type="AlphaFoldDB" id="A0A426FLJ3"/>
<evidence type="ECO:0000313" key="10">
    <source>
        <dbReference type="Proteomes" id="UP000270261"/>
    </source>
</evidence>
<dbReference type="EMBL" id="RRUE01000002">
    <property type="protein sequence ID" value="RRN43691.1"/>
    <property type="molecule type" value="Genomic_DNA"/>
</dbReference>
<evidence type="ECO:0000256" key="3">
    <source>
        <dbReference type="ARBA" id="ARBA00022781"/>
    </source>
</evidence>
<keyword evidence="3 8" id="KW-0375">Hydrogen ion transport</keyword>
<dbReference type="GO" id="GO:0045259">
    <property type="term" value="C:proton-transporting ATP synthase complex"/>
    <property type="evidence" value="ECO:0007669"/>
    <property type="project" value="UniProtKB-KW"/>
</dbReference>
<keyword evidence="4 8" id="KW-0406">Ion transport</keyword>
<comment type="subcellular location">
    <subcellularLocation>
        <location evidence="8">Cell membrane</location>
        <topology evidence="8">Peripheral membrane protein</topology>
    </subcellularLocation>
    <subcellularLocation>
        <location evidence="1">Membrane</location>
    </subcellularLocation>
</comment>
<dbReference type="GO" id="GO:0046933">
    <property type="term" value="F:proton-transporting ATP synthase activity, rotational mechanism"/>
    <property type="evidence" value="ECO:0007669"/>
    <property type="project" value="UniProtKB-UniRule"/>
</dbReference>
<keyword evidence="10" id="KW-1185">Reference proteome</keyword>
<dbReference type="SUPFAM" id="SSF47928">
    <property type="entry name" value="N-terminal domain of the delta subunit of the F1F0-ATP synthase"/>
    <property type="match status" value="1"/>
</dbReference>
<name>A0A426FLJ3_9BURK</name>
<keyword evidence="2 8" id="KW-0813">Transport</keyword>
<evidence type="ECO:0000256" key="7">
    <source>
        <dbReference type="ARBA" id="ARBA00023310"/>
    </source>
</evidence>
<evidence type="ECO:0000256" key="4">
    <source>
        <dbReference type="ARBA" id="ARBA00023065"/>
    </source>
</evidence>
<dbReference type="PRINTS" id="PR00125">
    <property type="entry name" value="ATPASEDELTA"/>
</dbReference>
<reference evidence="9 10" key="1">
    <citation type="submission" date="2018-11" db="EMBL/GenBank/DDBJ databases">
        <title>Genome sequencing of Lautropia sp. KCOM 2505 (= ChDC F240).</title>
        <authorList>
            <person name="Kook J.-K."/>
            <person name="Park S.-N."/>
            <person name="Lim Y.K."/>
        </authorList>
    </citation>
    <scope>NUCLEOTIDE SEQUENCE [LARGE SCALE GENOMIC DNA]</scope>
    <source>
        <strain evidence="9 10">KCOM 2505</strain>
    </source>
</reference>
<evidence type="ECO:0000313" key="9">
    <source>
        <dbReference type="EMBL" id="RRN43691.1"/>
    </source>
</evidence>
<evidence type="ECO:0000256" key="6">
    <source>
        <dbReference type="ARBA" id="ARBA00023196"/>
    </source>
</evidence>
<comment type="function">
    <text evidence="8">This protein is part of the stalk that links CF(0) to CF(1). It either transmits conformational changes from CF(0) to CF(1) or is implicated in proton conduction.</text>
</comment>
<dbReference type="OrthoDB" id="9816221at2"/>
<evidence type="ECO:0000256" key="2">
    <source>
        <dbReference type="ARBA" id="ARBA00022448"/>
    </source>
</evidence>
<dbReference type="NCBIfam" id="TIGR01145">
    <property type="entry name" value="ATP_synt_delta"/>
    <property type="match status" value="1"/>
</dbReference>
<dbReference type="Pfam" id="PF00213">
    <property type="entry name" value="OSCP"/>
    <property type="match status" value="1"/>
</dbReference>
<dbReference type="InterPro" id="IPR026015">
    <property type="entry name" value="ATP_synth_OSCP/delta_N_sf"/>
</dbReference>
<proteinExistence type="inferred from homology"/>
<comment type="function">
    <text evidence="8">F(1)F(0) ATP synthase produces ATP from ADP in the presence of a proton or sodium gradient. F-type ATPases consist of two structural domains, F(1) containing the extramembraneous catalytic core and F(0) containing the membrane proton channel, linked together by a central stalk and a peripheral stalk. During catalysis, ATP synthesis in the catalytic domain of F(1) is coupled via a rotary mechanism of the central stalk subunits to proton translocation.</text>
</comment>
<keyword evidence="5 8" id="KW-0472">Membrane</keyword>
<dbReference type="InterPro" id="IPR000711">
    <property type="entry name" value="ATPase_OSCP/dsu"/>
</dbReference>
<dbReference type="RefSeq" id="WP_125095895.1">
    <property type="nucleotide sequence ID" value="NZ_RRUE01000002.1"/>
</dbReference>
<keyword evidence="6 8" id="KW-0139">CF(1)</keyword>
<dbReference type="PANTHER" id="PTHR11910">
    <property type="entry name" value="ATP SYNTHASE DELTA CHAIN"/>
    <property type="match status" value="1"/>
</dbReference>
<evidence type="ECO:0000256" key="5">
    <source>
        <dbReference type="ARBA" id="ARBA00023136"/>
    </source>
</evidence>
<accession>A0A426FLJ3</accession>
<dbReference type="GO" id="GO:0005886">
    <property type="term" value="C:plasma membrane"/>
    <property type="evidence" value="ECO:0007669"/>
    <property type="project" value="UniProtKB-SubCell"/>
</dbReference>
<dbReference type="GO" id="GO:0016787">
    <property type="term" value="F:hydrolase activity"/>
    <property type="evidence" value="ECO:0007669"/>
    <property type="project" value="UniProtKB-KW"/>
</dbReference>
<dbReference type="Proteomes" id="UP000270261">
    <property type="component" value="Unassembled WGS sequence"/>
</dbReference>
<dbReference type="Gene3D" id="1.10.520.20">
    <property type="entry name" value="N-terminal domain of the delta subunit of the F1F0-ATP synthase"/>
    <property type="match status" value="1"/>
</dbReference>
<keyword evidence="7 8" id="KW-0066">ATP synthesis</keyword>
<protein>
    <recommendedName>
        <fullName evidence="8">ATP synthase subunit delta</fullName>
    </recommendedName>
    <alternativeName>
        <fullName evidence="8">ATP synthase F(1) sector subunit delta</fullName>
    </alternativeName>
    <alternativeName>
        <fullName evidence="8">F-type ATPase subunit delta</fullName>
        <shortName evidence="8">F-ATPase subunit delta</shortName>
    </alternativeName>
</protein>
<comment type="similarity">
    <text evidence="8">Belongs to the ATPase delta chain family.</text>
</comment>